<dbReference type="Proteomes" id="UP001211907">
    <property type="component" value="Unassembled WGS sequence"/>
</dbReference>
<organism evidence="2 3">
    <name type="scientific">Physocladia obscura</name>
    <dbReference type="NCBI Taxonomy" id="109957"/>
    <lineage>
        <taxon>Eukaryota</taxon>
        <taxon>Fungi</taxon>
        <taxon>Fungi incertae sedis</taxon>
        <taxon>Chytridiomycota</taxon>
        <taxon>Chytridiomycota incertae sedis</taxon>
        <taxon>Chytridiomycetes</taxon>
        <taxon>Chytridiales</taxon>
        <taxon>Chytriomycetaceae</taxon>
        <taxon>Physocladia</taxon>
    </lineage>
</organism>
<accession>A0AAD5XB12</accession>
<dbReference type="AlphaFoldDB" id="A0AAD5XB12"/>
<protein>
    <submittedName>
        <fullName evidence="2">Uncharacterized protein</fullName>
    </submittedName>
</protein>
<dbReference type="EMBL" id="JADGJH010001585">
    <property type="protein sequence ID" value="KAJ3111928.1"/>
    <property type="molecule type" value="Genomic_DNA"/>
</dbReference>
<name>A0AAD5XB12_9FUNG</name>
<gene>
    <name evidence="2" type="ORF">HK100_002503</name>
</gene>
<reference evidence="2" key="1">
    <citation type="submission" date="2020-05" db="EMBL/GenBank/DDBJ databases">
        <title>Phylogenomic resolution of chytrid fungi.</title>
        <authorList>
            <person name="Stajich J.E."/>
            <person name="Amses K."/>
            <person name="Simmons R."/>
            <person name="Seto K."/>
            <person name="Myers J."/>
            <person name="Bonds A."/>
            <person name="Quandt C.A."/>
            <person name="Barry K."/>
            <person name="Liu P."/>
            <person name="Grigoriev I."/>
            <person name="Longcore J.E."/>
            <person name="James T.Y."/>
        </authorList>
    </citation>
    <scope>NUCLEOTIDE SEQUENCE</scope>
    <source>
        <strain evidence="2">JEL0513</strain>
    </source>
</reference>
<comment type="caution">
    <text evidence="2">The sequence shown here is derived from an EMBL/GenBank/DDBJ whole genome shotgun (WGS) entry which is preliminary data.</text>
</comment>
<sequence>MEMTSSSEPTNSTEQQPLSESSTETAPELMVVPSTSSVLAATQQPPYEPAVEQKRQWAWKSTVLEFI</sequence>
<evidence type="ECO:0000256" key="1">
    <source>
        <dbReference type="SAM" id="MobiDB-lite"/>
    </source>
</evidence>
<keyword evidence="3" id="KW-1185">Reference proteome</keyword>
<feature type="non-terminal residue" evidence="2">
    <location>
        <position position="67"/>
    </location>
</feature>
<evidence type="ECO:0000313" key="3">
    <source>
        <dbReference type="Proteomes" id="UP001211907"/>
    </source>
</evidence>
<feature type="compositionally biased region" description="Polar residues" evidence="1">
    <location>
        <begin position="1"/>
        <end position="25"/>
    </location>
</feature>
<feature type="region of interest" description="Disordered" evidence="1">
    <location>
        <begin position="1"/>
        <end position="41"/>
    </location>
</feature>
<evidence type="ECO:0000313" key="2">
    <source>
        <dbReference type="EMBL" id="KAJ3111928.1"/>
    </source>
</evidence>
<proteinExistence type="predicted"/>